<evidence type="ECO:0000256" key="5">
    <source>
        <dbReference type="ARBA" id="ARBA00022771"/>
    </source>
</evidence>
<keyword evidence="5 10" id="KW-0863">Zinc-finger</keyword>
<dbReference type="SUPFAM" id="SSF109640">
    <property type="entry name" value="KRAB domain (Kruppel-associated box)"/>
    <property type="match status" value="1"/>
</dbReference>
<feature type="domain" description="C2H2-type" evidence="11">
    <location>
        <begin position="285"/>
        <end position="312"/>
    </location>
</feature>
<feature type="domain" description="C2H2-type" evidence="11">
    <location>
        <begin position="229"/>
        <end position="256"/>
    </location>
</feature>
<evidence type="ECO:0000256" key="8">
    <source>
        <dbReference type="ARBA" id="ARBA00023125"/>
    </source>
</evidence>
<evidence type="ECO:0000256" key="2">
    <source>
        <dbReference type="ARBA" id="ARBA00006991"/>
    </source>
</evidence>
<keyword evidence="6" id="KW-0862">Zinc</keyword>
<dbReference type="RefSeq" id="XP_060038158.1">
    <property type="nucleotide sequence ID" value="XM_060182175.1"/>
</dbReference>
<dbReference type="CDD" id="cd07765">
    <property type="entry name" value="KRAB_A-box"/>
    <property type="match status" value="1"/>
</dbReference>
<dbReference type="PANTHER" id="PTHR24384:SF246">
    <property type="entry name" value="GENE, 19965-RELATED"/>
    <property type="match status" value="1"/>
</dbReference>
<dbReference type="Gene3D" id="6.10.140.140">
    <property type="match status" value="1"/>
</dbReference>
<evidence type="ECO:0000259" key="12">
    <source>
        <dbReference type="PROSITE" id="PS50805"/>
    </source>
</evidence>
<dbReference type="SMART" id="SM00355">
    <property type="entry name" value="ZnF_C2H2"/>
    <property type="match status" value="5"/>
</dbReference>
<dbReference type="InterPro" id="IPR036236">
    <property type="entry name" value="Znf_C2H2_sf"/>
</dbReference>
<name>A0ABM3WNL2_ERIEU</name>
<evidence type="ECO:0000313" key="13">
    <source>
        <dbReference type="Proteomes" id="UP001652624"/>
    </source>
</evidence>
<dbReference type="PROSITE" id="PS50157">
    <property type="entry name" value="ZINC_FINGER_C2H2_2"/>
    <property type="match status" value="5"/>
</dbReference>
<dbReference type="RefSeq" id="XP_060038157.1">
    <property type="nucleotide sequence ID" value="XM_060182174.1"/>
</dbReference>
<dbReference type="Pfam" id="PF01352">
    <property type="entry name" value="KRAB"/>
    <property type="match status" value="1"/>
</dbReference>
<dbReference type="InterPro" id="IPR013087">
    <property type="entry name" value="Znf_C2H2_type"/>
</dbReference>
<dbReference type="PANTHER" id="PTHR24384">
    <property type="entry name" value="FINGER PUTATIVE TRANSCRIPTION FACTOR FAMILY-RELATED"/>
    <property type="match status" value="1"/>
</dbReference>
<dbReference type="InterPro" id="IPR001909">
    <property type="entry name" value="KRAB"/>
</dbReference>
<feature type="domain" description="C2H2-type" evidence="11">
    <location>
        <begin position="313"/>
        <end position="340"/>
    </location>
</feature>
<dbReference type="GeneID" id="103123869"/>
<keyword evidence="8" id="KW-0238">DNA-binding</keyword>
<proteinExistence type="inferred from homology"/>
<comment type="subcellular location">
    <subcellularLocation>
        <location evidence="1">Nucleus</location>
    </subcellularLocation>
</comment>
<keyword evidence="7" id="KW-0805">Transcription regulation</keyword>
<dbReference type="Gene3D" id="3.30.160.60">
    <property type="entry name" value="Classic Zinc Finger"/>
    <property type="match status" value="6"/>
</dbReference>
<reference evidence="14 15" key="1">
    <citation type="submission" date="2025-05" db="UniProtKB">
        <authorList>
            <consortium name="RefSeq"/>
        </authorList>
    </citation>
    <scope>IDENTIFICATION</scope>
</reference>
<keyword evidence="9" id="KW-0804">Transcription</keyword>
<dbReference type="Proteomes" id="UP001652624">
    <property type="component" value="Chromosome 23"/>
</dbReference>
<evidence type="ECO:0000256" key="7">
    <source>
        <dbReference type="ARBA" id="ARBA00023015"/>
    </source>
</evidence>
<evidence type="ECO:0000256" key="4">
    <source>
        <dbReference type="ARBA" id="ARBA00022737"/>
    </source>
</evidence>
<dbReference type="InterPro" id="IPR036051">
    <property type="entry name" value="KRAB_dom_sf"/>
</dbReference>
<evidence type="ECO:0000256" key="3">
    <source>
        <dbReference type="ARBA" id="ARBA00022723"/>
    </source>
</evidence>
<keyword evidence="3" id="KW-0479">Metal-binding</keyword>
<keyword evidence="4" id="KW-0677">Repeat</keyword>
<dbReference type="SMART" id="SM00349">
    <property type="entry name" value="KRAB"/>
    <property type="match status" value="1"/>
</dbReference>
<sequence length="378" mass="44651">MSGCQELLTFRDVAIEFSQEEWESLHQTQQNLYWDVMLENYRNLVSLGLTIFKPDLVTFLEEKKEPWNVEKNDKVTIYPDMSYDTQGSLPKSDVEDLFPKVLLGRYENFSLENVYLMENSEEDQEFERQKRFYDALTQTWTTTHKHLSDERDQGHKTSWENYSKSFLFPDTQYKGNEYEKVYYQISNLVIHQSIHLREESYGCNKCDEAFNHSSKLNHHKKFNLKKKLYMCNKCGKLFSHSSNVNRHKIIHTGEQPYKCTECGNTFNRCSSLSRHQSIHTGEKPYKCQECGKTFNRYSNLTRHQVIHTGEKPYKCKECDKAFSRYSHLTAHQRIHTGEKPYKGKDSGKTFNQCSNITQHQEFILDRNLTNIKNGKAIS</sequence>
<dbReference type="PROSITE" id="PS50805">
    <property type="entry name" value="KRAB"/>
    <property type="match status" value="1"/>
</dbReference>
<dbReference type="SUPFAM" id="SSF57667">
    <property type="entry name" value="beta-beta-alpha zinc fingers"/>
    <property type="match status" value="4"/>
</dbReference>
<comment type="similarity">
    <text evidence="2">Belongs to the krueppel C2H2-type zinc-finger protein family.</text>
</comment>
<evidence type="ECO:0000313" key="14">
    <source>
        <dbReference type="RefSeq" id="XP_060038157.1"/>
    </source>
</evidence>
<organism evidence="13 15">
    <name type="scientific">Erinaceus europaeus</name>
    <name type="common">Western European hedgehog</name>
    <dbReference type="NCBI Taxonomy" id="9365"/>
    <lineage>
        <taxon>Eukaryota</taxon>
        <taxon>Metazoa</taxon>
        <taxon>Chordata</taxon>
        <taxon>Craniata</taxon>
        <taxon>Vertebrata</taxon>
        <taxon>Euteleostomi</taxon>
        <taxon>Mammalia</taxon>
        <taxon>Eutheria</taxon>
        <taxon>Laurasiatheria</taxon>
        <taxon>Eulipotyphla</taxon>
        <taxon>Erinaceidae</taxon>
        <taxon>Erinaceinae</taxon>
        <taxon>Erinaceus</taxon>
    </lineage>
</organism>
<accession>A0ABM3WNL2</accession>
<evidence type="ECO:0000256" key="10">
    <source>
        <dbReference type="PROSITE-ProRule" id="PRU00042"/>
    </source>
</evidence>
<evidence type="ECO:0000313" key="15">
    <source>
        <dbReference type="RefSeq" id="XP_060038158.1"/>
    </source>
</evidence>
<evidence type="ECO:0000259" key="11">
    <source>
        <dbReference type="PROSITE" id="PS50157"/>
    </source>
</evidence>
<feature type="domain" description="C2H2-type" evidence="11">
    <location>
        <begin position="257"/>
        <end position="284"/>
    </location>
</feature>
<feature type="domain" description="KRAB" evidence="12">
    <location>
        <begin position="8"/>
        <end position="79"/>
    </location>
</feature>
<dbReference type="PROSITE" id="PS00028">
    <property type="entry name" value="ZINC_FINGER_C2H2_1"/>
    <property type="match status" value="4"/>
</dbReference>
<protein>
    <submittedName>
        <fullName evidence="14 15">Zinc finger protein 98-like isoform X1</fullName>
    </submittedName>
</protein>
<evidence type="ECO:0000256" key="6">
    <source>
        <dbReference type="ARBA" id="ARBA00022833"/>
    </source>
</evidence>
<gene>
    <name evidence="14 15" type="primary">LOC103123869</name>
</gene>
<evidence type="ECO:0000256" key="9">
    <source>
        <dbReference type="ARBA" id="ARBA00023163"/>
    </source>
</evidence>
<evidence type="ECO:0000256" key="1">
    <source>
        <dbReference type="ARBA" id="ARBA00004123"/>
    </source>
</evidence>
<feature type="domain" description="C2H2-type" evidence="11">
    <location>
        <begin position="201"/>
        <end position="228"/>
    </location>
</feature>
<dbReference type="Pfam" id="PF00096">
    <property type="entry name" value="zf-C2H2"/>
    <property type="match status" value="4"/>
</dbReference>
<keyword evidence="13" id="KW-1185">Reference proteome</keyword>
<dbReference type="InterPro" id="IPR050752">
    <property type="entry name" value="C2H2-ZF_domain"/>
</dbReference>